<dbReference type="Pfam" id="PF00989">
    <property type="entry name" value="PAS"/>
    <property type="match status" value="1"/>
</dbReference>
<keyword evidence="6" id="KW-0808">Transferase</keyword>
<dbReference type="Pfam" id="PF14689">
    <property type="entry name" value="SPOB_a"/>
    <property type="match status" value="1"/>
</dbReference>
<dbReference type="InterPro" id="IPR016120">
    <property type="entry name" value="Sig_transdc_His_kin_SpoOB"/>
</dbReference>
<dbReference type="FunFam" id="3.30.450.20:FF:000045">
    <property type="entry name" value="Sensor histidine kinase DcuS"/>
    <property type="match status" value="1"/>
</dbReference>
<feature type="domain" description="Histidine kinase" evidence="17">
    <location>
        <begin position="435"/>
        <end position="538"/>
    </location>
</feature>
<dbReference type="EMBL" id="PIQI01000024">
    <property type="protein sequence ID" value="PJZ04404.1"/>
    <property type="molecule type" value="Genomic_DNA"/>
</dbReference>
<feature type="transmembrane region" description="Helical" evidence="16">
    <location>
        <begin position="183"/>
        <end position="205"/>
    </location>
</feature>
<evidence type="ECO:0000313" key="19">
    <source>
        <dbReference type="Proteomes" id="UP000232062"/>
    </source>
</evidence>
<evidence type="ECO:0000313" key="18">
    <source>
        <dbReference type="EMBL" id="PJZ04404.1"/>
    </source>
</evidence>
<dbReference type="InterPro" id="IPR005467">
    <property type="entry name" value="His_kinase_dom"/>
</dbReference>
<dbReference type="InterPro" id="IPR013767">
    <property type="entry name" value="PAS_fold"/>
</dbReference>
<dbReference type="NCBIfam" id="NF008298">
    <property type="entry name" value="PRK11086.1"/>
    <property type="match status" value="1"/>
</dbReference>
<comment type="catalytic activity">
    <reaction evidence="1">
        <text>ATP + protein L-histidine = ADP + protein N-phospho-L-histidine.</text>
        <dbReference type="EC" id="2.7.13.3"/>
    </reaction>
</comment>
<dbReference type="InterPro" id="IPR004358">
    <property type="entry name" value="Sig_transdc_His_kin-like_C"/>
</dbReference>
<evidence type="ECO:0000256" key="8">
    <source>
        <dbReference type="ARBA" id="ARBA00022741"/>
    </source>
</evidence>
<evidence type="ECO:0000256" key="6">
    <source>
        <dbReference type="ARBA" id="ARBA00022679"/>
    </source>
</evidence>
<dbReference type="FunFam" id="1.10.287.130:FF:000011">
    <property type="entry name" value="Sensor histidine kinase DcuS"/>
    <property type="match status" value="1"/>
</dbReference>
<sequence>MTTPQPSFPVRKRPMKLNTLVTLMLSAVIVMVLLSVHMFYFFQIGASTRAQLEDKAMAVARTLAKSREIQQALTQPADKANIQPIAKAVEESNNLLFITVTNMDGIRYSHRNPELVGKHFIGEDIGPALHGHENVSVNQGSLAKALRVFTPVYNAEDRQIGVVAIGISLDAVTDQINESRWSILWTILIGTLAGAVGTLVLVRVLKRILFGLEPYEISTLFEQRQAILNSVKEGVVAMDDQAQVTLVNQAARTLLNEPLSSGMVENEGIDDASVINQHLQDVLHSGRARRDEELNVNGRLLLSNTVPVRSQGRIIGAVCTFRDKTEISRLMQRLTGMVNYVDALRERSHEFMNKLHVILGLLHMKNYAQVEAYILKTANNYQTEIGYLLERIKSPVIAGFLLSKINRASDCGHRLTISDASYVPDSGNEEQLAALITVVGNLVENAIDALSEQTEGEIHVMLHYQNGWLACEVSDDGPGIEPGNLATIFDKGFSTKGENRGVGLFLLKQQTDNLGGGVTVESEPGVFTQFLVQLPWDGGNQSA</sequence>
<evidence type="ECO:0000256" key="9">
    <source>
        <dbReference type="ARBA" id="ARBA00022777"/>
    </source>
</evidence>
<keyword evidence="5" id="KW-0597">Phosphoprotein</keyword>
<dbReference type="PANTHER" id="PTHR43547:SF10">
    <property type="entry name" value="SENSOR HISTIDINE KINASE DCUS"/>
    <property type="match status" value="1"/>
</dbReference>
<organism evidence="18 19">
    <name type="scientific">Pantoea rodasii</name>
    <dbReference type="NCBI Taxonomy" id="1076549"/>
    <lineage>
        <taxon>Bacteria</taxon>
        <taxon>Pseudomonadati</taxon>
        <taxon>Pseudomonadota</taxon>
        <taxon>Gammaproteobacteria</taxon>
        <taxon>Enterobacterales</taxon>
        <taxon>Erwiniaceae</taxon>
        <taxon>Pantoea</taxon>
    </lineage>
</organism>
<dbReference type="Gene3D" id="3.30.450.20">
    <property type="entry name" value="PAS domain"/>
    <property type="match status" value="2"/>
</dbReference>
<keyword evidence="12" id="KW-0902">Two-component regulatory system</keyword>
<dbReference type="Pfam" id="PF02518">
    <property type="entry name" value="HATPase_c"/>
    <property type="match status" value="1"/>
</dbReference>
<dbReference type="PRINTS" id="PR00344">
    <property type="entry name" value="BCTRLSENSOR"/>
</dbReference>
<dbReference type="Pfam" id="PF17203">
    <property type="entry name" value="sCache_3_2"/>
    <property type="match status" value="1"/>
</dbReference>
<reference evidence="18 19" key="1">
    <citation type="submission" date="2017-11" db="EMBL/GenBank/DDBJ databases">
        <title>The genome sequence of Pantoea rodasii DSM 26611.</title>
        <authorList>
            <person name="Gao J."/>
            <person name="Mao X."/>
            <person name="Sun J."/>
        </authorList>
    </citation>
    <scope>NUCLEOTIDE SEQUENCE [LARGE SCALE GENOMIC DNA]</scope>
    <source>
        <strain evidence="18 19">DSM 26611</strain>
    </source>
</reference>
<evidence type="ECO:0000256" key="7">
    <source>
        <dbReference type="ARBA" id="ARBA00022692"/>
    </source>
</evidence>
<name>A0A2M9WA37_9GAMM</name>
<dbReference type="SUPFAM" id="SSF103190">
    <property type="entry name" value="Sensory domain-like"/>
    <property type="match status" value="1"/>
</dbReference>
<evidence type="ECO:0000256" key="10">
    <source>
        <dbReference type="ARBA" id="ARBA00022840"/>
    </source>
</evidence>
<keyword evidence="7 16" id="KW-0812">Transmembrane</keyword>
<evidence type="ECO:0000256" key="11">
    <source>
        <dbReference type="ARBA" id="ARBA00022989"/>
    </source>
</evidence>
<dbReference type="SUPFAM" id="SSF55890">
    <property type="entry name" value="Sporulation response regulatory protein Spo0B"/>
    <property type="match status" value="1"/>
</dbReference>
<evidence type="ECO:0000256" key="15">
    <source>
        <dbReference type="ARBA" id="ARBA00067636"/>
    </source>
</evidence>
<evidence type="ECO:0000256" key="12">
    <source>
        <dbReference type="ARBA" id="ARBA00023012"/>
    </source>
</evidence>
<dbReference type="OrthoDB" id="9792686at2"/>
<evidence type="ECO:0000256" key="3">
    <source>
        <dbReference type="ARBA" id="ARBA00012438"/>
    </source>
</evidence>
<evidence type="ECO:0000256" key="1">
    <source>
        <dbReference type="ARBA" id="ARBA00000085"/>
    </source>
</evidence>
<evidence type="ECO:0000256" key="13">
    <source>
        <dbReference type="ARBA" id="ARBA00023136"/>
    </source>
</evidence>
<dbReference type="InterPro" id="IPR033463">
    <property type="entry name" value="sCache_3"/>
</dbReference>
<proteinExistence type="predicted"/>
<gene>
    <name evidence="18" type="ORF">PRCB_17385</name>
</gene>
<evidence type="ECO:0000259" key="17">
    <source>
        <dbReference type="PROSITE" id="PS50109"/>
    </source>
</evidence>
<dbReference type="PROSITE" id="PS50109">
    <property type="entry name" value="HIS_KIN"/>
    <property type="match status" value="1"/>
</dbReference>
<dbReference type="GO" id="GO:0005524">
    <property type="term" value="F:ATP binding"/>
    <property type="evidence" value="ECO:0007669"/>
    <property type="project" value="UniProtKB-KW"/>
</dbReference>
<dbReference type="GO" id="GO:0000155">
    <property type="term" value="F:phosphorelay sensor kinase activity"/>
    <property type="evidence" value="ECO:0007669"/>
    <property type="project" value="InterPro"/>
</dbReference>
<dbReference type="EC" id="2.7.13.3" evidence="3"/>
<evidence type="ECO:0000256" key="5">
    <source>
        <dbReference type="ARBA" id="ARBA00022553"/>
    </source>
</evidence>
<dbReference type="AlphaFoldDB" id="A0A2M9WA37"/>
<comment type="caution">
    <text evidence="18">The sequence shown here is derived from an EMBL/GenBank/DDBJ whole genome shotgun (WGS) entry which is preliminary data.</text>
</comment>
<dbReference type="InterPro" id="IPR036890">
    <property type="entry name" value="HATPase_C_sf"/>
</dbReference>
<evidence type="ECO:0000256" key="14">
    <source>
        <dbReference type="ARBA" id="ARBA00054880"/>
    </source>
</evidence>
<accession>A0A2M9WA37</accession>
<dbReference type="InterPro" id="IPR039506">
    <property type="entry name" value="SPOB_a"/>
</dbReference>
<dbReference type="Gene3D" id="3.30.565.10">
    <property type="entry name" value="Histidine kinase-like ATPase, C-terminal domain"/>
    <property type="match status" value="1"/>
</dbReference>
<dbReference type="SUPFAM" id="SSF55874">
    <property type="entry name" value="ATPase domain of HSP90 chaperone/DNA topoisomerase II/histidine kinase"/>
    <property type="match status" value="1"/>
</dbReference>
<keyword evidence="13 16" id="KW-0472">Membrane</keyword>
<comment type="subcellular location">
    <subcellularLocation>
        <location evidence="2">Cell membrane</location>
        <topology evidence="2">Multi-pass membrane protein</topology>
    </subcellularLocation>
</comment>
<evidence type="ECO:0000256" key="4">
    <source>
        <dbReference type="ARBA" id="ARBA00022475"/>
    </source>
</evidence>
<dbReference type="InterPro" id="IPR029151">
    <property type="entry name" value="Sensor-like_sf"/>
</dbReference>
<dbReference type="PANTHER" id="PTHR43547">
    <property type="entry name" value="TWO-COMPONENT HISTIDINE KINASE"/>
    <property type="match status" value="1"/>
</dbReference>
<keyword evidence="10" id="KW-0067">ATP-binding</keyword>
<dbReference type="InterPro" id="IPR035965">
    <property type="entry name" value="PAS-like_dom_sf"/>
</dbReference>
<keyword evidence="19" id="KW-1185">Reference proteome</keyword>
<dbReference type="GO" id="GO:0006355">
    <property type="term" value="P:regulation of DNA-templated transcription"/>
    <property type="evidence" value="ECO:0007669"/>
    <property type="project" value="InterPro"/>
</dbReference>
<dbReference type="Gene3D" id="1.10.287.130">
    <property type="match status" value="1"/>
</dbReference>
<dbReference type="SMART" id="SM00387">
    <property type="entry name" value="HATPase_c"/>
    <property type="match status" value="1"/>
</dbReference>
<keyword evidence="11 16" id="KW-1133">Transmembrane helix</keyword>
<dbReference type="Proteomes" id="UP000232062">
    <property type="component" value="Unassembled WGS sequence"/>
</dbReference>
<dbReference type="GO" id="GO:0005886">
    <property type="term" value="C:plasma membrane"/>
    <property type="evidence" value="ECO:0007669"/>
    <property type="project" value="UniProtKB-SubCell"/>
</dbReference>
<keyword evidence="4" id="KW-1003">Cell membrane</keyword>
<dbReference type="STRING" id="1076549.HA45_10045"/>
<evidence type="ECO:0000256" key="16">
    <source>
        <dbReference type="SAM" id="Phobius"/>
    </source>
</evidence>
<dbReference type="SUPFAM" id="SSF55785">
    <property type="entry name" value="PYP-like sensor domain (PAS domain)"/>
    <property type="match status" value="1"/>
</dbReference>
<dbReference type="InterPro" id="IPR003594">
    <property type="entry name" value="HATPase_dom"/>
</dbReference>
<dbReference type="RefSeq" id="WP_100702868.1">
    <property type="nucleotide sequence ID" value="NZ_MLFP01000005.1"/>
</dbReference>
<dbReference type="FunFam" id="3.30.450.20:FF:000018">
    <property type="entry name" value="Sensor histidine kinase DcuS"/>
    <property type="match status" value="1"/>
</dbReference>
<comment type="function">
    <text evidence="14">Member of the two-component regulatory system DcuR/DcuS. Involved in the C4-dicarboxylate-stimulated regulation of the genes encoding the anaerobic fumarate respiratory system (frdABCD; nuoAN; dcuB; sdhCDAB; etc.). Weakly regulates the aerobic C4-dicarboxylate transporter dctA. Activates DcuR by phosphorylation.</text>
</comment>
<protein>
    <recommendedName>
        <fullName evidence="15">Sensor histidine kinase DcuS</fullName>
        <ecNumber evidence="3">2.7.13.3</ecNumber>
    </recommendedName>
</protein>
<keyword evidence="9 18" id="KW-0418">Kinase</keyword>
<feature type="transmembrane region" description="Helical" evidence="16">
    <location>
        <begin position="20"/>
        <end position="42"/>
    </location>
</feature>
<keyword evidence="8" id="KW-0547">Nucleotide-binding</keyword>
<evidence type="ECO:0000256" key="2">
    <source>
        <dbReference type="ARBA" id="ARBA00004651"/>
    </source>
</evidence>
<dbReference type="CDD" id="cd16915">
    <property type="entry name" value="HATPase_DpiB-CitA-like"/>
    <property type="match status" value="1"/>
</dbReference>